<accession>A0AAV5R2L8</accession>
<dbReference type="Proteomes" id="UP001378960">
    <property type="component" value="Unassembled WGS sequence"/>
</dbReference>
<evidence type="ECO:0000313" key="3">
    <source>
        <dbReference type="Proteomes" id="UP001378960"/>
    </source>
</evidence>
<dbReference type="Pfam" id="PF09848">
    <property type="entry name" value="SLFN-g3_helicase"/>
    <property type="match status" value="1"/>
</dbReference>
<reference evidence="2 3" key="1">
    <citation type="journal article" date="2023" name="Elife">
        <title>Identification of key yeast species and microbe-microbe interactions impacting larval growth of Drosophila in the wild.</title>
        <authorList>
            <person name="Mure A."/>
            <person name="Sugiura Y."/>
            <person name="Maeda R."/>
            <person name="Honda K."/>
            <person name="Sakurai N."/>
            <person name="Takahashi Y."/>
            <person name="Watada M."/>
            <person name="Katoh T."/>
            <person name="Gotoh A."/>
            <person name="Gotoh Y."/>
            <person name="Taniguchi I."/>
            <person name="Nakamura K."/>
            <person name="Hayashi T."/>
            <person name="Katayama T."/>
            <person name="Uemura T."/>
            <person name="Hattori Y."/>
        </authorList>
    </citation>
    <scope>NUCLEOTIDE SEQUENCE [LARGE SCALE GENOMIC DNA]</scope>
    <source>
        <strain evidence="2 3">PK-24</strain>
    </source>
</reference>
<dbReference type="InterPro" id="IPR003593">
    <property type="entry name" value="AAA+_ATPase"/>
</dbReference>
<proteinExistence type="predicted"/>
<evidence type="ECO:0000259" key="1">
    <source>
        <dbReference type="SMART" id="SM00382"/>
    </source>
</evidence>
<dbReference type="InterPro" id="IPR027417">
    <property type="entry name" value="P-loop_NTPase"/>
</dbReference>
<sequence>MTRPKRTVVEVESVDPNKYKKRVKEKDAIDKLSQVELSNEQITLKDDIIKFCENGIKEFKEGDLPRVFIIRGGAGTGKSVVLNSLFNDIQQISKNGDKEVLKDTRNYLLVNHPEMIRLYHRVIKSFEWINKSEIERPTSYINGFNKTHKGLNDIVIIDEAHLLATCKNAYKRFMGDNHLSEILKTCKVIIIVYDEEQTLRTDQYWGGIKGSTSLNDILEGNVELVKEYTLREQWRMQGKGSLEVYEWIKRMCFDNEVYPYPKECIDVGDDGKTFEFKIFDNCQEMYDKIREKDEIYGQCRMLSTYDQPYRLQGKWYVHGSGGFKLMWDKFTPGAVIPWSERRNTIDEVGSVYTIQGLDVNYAGVIIGPSVKVDSNGQLRIDVSKYEDKAGTVAKGSMVRGSTMHQLAVEKMIRNSLYVLLTRPVRGLYVCFI</sequence>
<evidence type="ECO:0000313" key="2">
    <source>
        <dbReference type="EMBL" id="GMM45689.1"/>
    </source>
</evidence>
<protein>
    <recommendedName>
        <fullName evidence="1">AAA+ ATPase domain-containing protein</fullName>
    </recommendedName>
</protein>
<name>A0AAV5R2L8_PICKL</name>
<dbReference type="SUPFAM" id="SSF52540">
    <property type="entry name" value="P-loop containing nucleoside triphosphate hydrolases"/>
    <property type="match status" value="1"/>
</dbReference>
<dbReference type="Gene3D" id="3.40.50.300">
    <property type="entry name" value="P-loop containing nucleotide triphosphate hydrolases"/>
    <property type="match status" value="1"/>
</dbReference>
<feature type="domain" description="AAA+ ATPase" evidence="1">
    <location>
        <begin position="64"/>
        <end position="195"/>
    </location>
</feature>
<organism evidence="2 3">
    <name type="scientific">Pichia kluyveri</name>
    <name type="common">Yeast</name>
    <dbReference type="NCBI Taxonomy" id="36015"/>
    <lineage>
        <taxon>Eukaryota</taxon>
        <taxon>Fungi</taxon>
        <taxon>Dikarya</taxon>
        <taxon>Ascomycota</taxon>
        <taxon>Saccharomycotina</taxon>
        <taxon>Pichiomycetes</taxon>
        <taxon>Pichiales</taxon>
        <taxon>Pichiaceae</taxon>
        <taxon>Pichia</taxon>
    </lineage>
</organism>
<keyword evidence="3" id="KW-1185">Reference proteome</keyword>
<comment type="caution">
    <text evidence="2">The sequence shown here is derived from an EMBL/GenBank/DDBJ whole genome shotgun (WGS) entry which is preliminary data.</text>
</comment>
<gene>
    <name evidence="2" type="ORF">DAPK24_022640</name>
</gene>
<dbReference type="SMART" id="SM00382">
    <property type="entry name" value="AAA"/>
    <property type="match status" value="1"/>
</dbReference>
<dbReference type="AlphaFoldDB" id="A0AAV5R2L8"/>
<dbReference type="EMBL" id="BTGB01000002">
    <property type="protein sequence ID" value="GMM45689.1"/>
    <property type="molecule type" value="Genomic_DNA"/>
</dbReference>
<dbReference type="InterPro" id="IPR018647">
    <property type="entry name" value="SLFN_3-like_DNA/RNA_helicase"/>
</dbReference>